<name>A0A2S9XQL3_9BACT</name>
<reference evidence="14 15" key="1">
    <citation type="submission" date="2018-03" db="EMBL/GenBank/DDBJ databases">
        <title>Draft Genome Sequences of the Obligatory Marine Myxobacteria Enhygromyxa salina SWB007.</title>
        <authorList>
            <person name="Poehlein A."/>
            <person name="Moghaddam J.A."/>
            <person name="Harms H."/>
            <person name="Alanjari M."/>
            <person name="Koenig G.M."/>
            <person name="Daniel R."/>
            <person name="Schaeberle T.F."/>
        </authorList>
    </citation>
    <scope>NUCLEOTIDE SEQUENCE [LARGE SCALE GENOMIC DNA]</scope>
    <source>
        <strain evidence="14 15">SWB007</strain>
    </source>
</reference>
<dbReference type="CDD" id="cd03017">
    <property type="entry name" value="PRX_BCP"/>
    <property type="match status" value="1"/>
</dbReference>
<feature type="signal peptide" evidence="12">
    <location>
        <begin position="1"/>
        <end position="23"/>
    </location>
</feature>
<dbReference type="Proteomes" id="UP000238823">
    <property type="component" value="Unassembled WGS sequence"/>
</dbReference>
<dbReference type="GO" id="GO:0034599">
    <property type="term" value="P:cellular response to oxidative stress"/>
    <property type="evidence" value="ECO:0007669"/>
    <property type="project" value="TreeGrafter"/>
</dbReference>
<keyword evidence="7" id="KW-0676">Redox-active center</keyword>
<keyword evidence="6" id="KW-1015">Disulfide bond</keyword>
<comment type="similarity">
    <text evidence="9">Belongs to the peroxiredoxin family. BCP/PrxQ subfamily.</text>
</comment>
<dbReference type="RefSeq" id="WP_106094240.1">
    <property type="nucleotide sequence ID" value="NZ_PVNL01000138.1"/>
</dbReference>
<dbReference type="Pfam" id="PF00578">
    <property type="entry name" value="AhpC-TSA"/>
    <property type="match status" value="1"/>
</dbReference>
<evidence type="ECO:0000259" key="13">
    <source>
        <dbReference type="PROSITE" id="PS51352"/>
    </source>
</evidence>
<evidence type="ECO:0000256" key="8">
    <source>
        <dbReference type="ARBA" id="ARBA00032824"/>
    </source>
</evidence>
<keyword evidence="4" id="KW-0049">Antioxidant</keyword>
<evidence type="ECO:0000256" key="11">
    <source>
        <dbReference type="ARBA" id="ARBA00049091"/>
    </source>
</evidence>
<proteinExistence type="inferred from homology"/>
<dbReference type="AlphaFoldDB" id="A0A2S9XQL3"/>
<dbReference type="OrthoDB" id="69195at2"/>
<feature type="domain" description="Thioredoxin" evidence="13">
    <location>
        <begin position="37"/>
        <end position="179"/>
    </location>
</feature>
<dbReference type="InterPro" id="IPR050924">
    <property type="entry name" value="Peroxiredoxin_BCP/PrxQ"/>
</dbReference>
<evidence type="ECO:0000256" key="7">
    <source>
        <dbReference type="ARBA" id="ARBA00023284"/>
    </source>
</evidence>
<sequence>MRNLATPLALLLLCLAAPIVGTACGETERPDGGTGLLAVGAQAPALEATAHDGTTLELGSLGKPAVVYFYPADNTPGCTKEACAFRDIWTEYEAAGVMVIGVSTQDNASHIEFAEEHAIPFPLIADTDKTWATGFGVKLRGGYAERVSFLLDRNAKIVAVYPGVDPGVHAREVLDAAAKL</sequence>
<organism evidence="14 15">
    <name type="scientific">Enhygromyxa salina</name>
    <dbReference type="NCBI Taxonomy" id="215803"/>
    <lineage>
        <taxon>Bacteria</taxon>
        <taxon>Pseudomonadati</taxon>
        <taxon>Myxococcota</taxon>
        <taxon>Polyangia</taxon>
        <taxon>Nannocystales</taxon>
        <taxon>Nannocystaceae</taxon>
        <taxon>Enhygromyxa</taxon>
    </lineage>
</organism>
<evidence type="ECO:0000256" key="1">
    <source>
        <dbReference type="ARBA" id="ARBA00003330"/>
    </source>
</evidence>
<dbReference type="PROSITE" id="PS51352">
    <property type="entry name" value="THIOREDOXIN_2"/>
    <property type="match status" value="1"/>
</dbReference>
<evidence type="ECO:0000256" key="4">
    <source>
        <dbReference type="ARBA" id="ARBA00022862"/>
    </source>
</evidence>
<dbReference type="PANTHER" id="PTHR42801">
    <property type="entry name" value="THIOREDOXIN-DEPENDENT PEROXIDE REDUCTASE"/>
    <property type="match status" value="1"/>
</dbReference>
<dbReference type="InterPro" id="IPR013766">
    <property type="entry name" value="Thioredoxin_domain"/>
</dbReference>
<evidence type="ECO:0000256" key="6">
    <source>
        <dbReference type="ARBA" id="ARBA00023157"/>
    </source>
</evidence>
<dbReference type="PANTHER" id="PTHR42801:SF4">
    <property type="entry name" value="AHPC_TSA FAMILY PROTEIN"/>
    <property type="match status" value="1"/>
</dbReference>
<evidence type="ECO:0000256" key="2">
    <source>
        <dbReference type="ARBA" id="ARBA00013017"/>
    </source>
</evidence>
<keyword evidence="5 14" id="KW-0560">Oxidoreductase</keyword>
<dbReference type="PROSITE" id="PS51257">
    <property type="entry name" value="PROKAR_LIPOPROTEIN"/>
    <property type="match status" value="1"/>
</dbReference>
<evidence type="ECO:0000256" key="12">
    <source>
        <dbReference type="SAM" id="SignalP"/>
    </source>
</evidence>
<gene>
    <name evidence="14" type="primary">bcp_5</name>
    <name evidence="14" type="ORF">ENSA7_74730</name>
</gene>
<dbReference type="GO" id="GO:0008379">
    <property type="term" value="F:thioredoxin peroxidase activity"/>
    <property type="evidence" value="ECO:0007669"/>
    <property type="project" value="TreeGrafter"/>
</dbReference>
<dbReference type="GO" id="GO:0045454">
    <property type="term" value="P:cell redox homeostasis"/>
    <property type="evidence" value="ECO:0007669"/>
    <property type="project" value="TreeGrafter"/>
</dbReference>
<dbReference type="EC" id="1.11.1.24" evidence="2"/>
<evidence type="ECO:0000256" key="10">
    <source>
        <dbReference type="ARBA" id="ARBA00042639"/>
    </source>
</evidence>
<evidence type="ECO:0000313" key="15">
    <source>
        <dbReference type="Proteomes" id="UP000238823"/>
    </source>
</evidence>
<evidence type="ECO:0000256" key="3">
    <source>
        <dbReference type="ARBA" id="ARBA00022559"/>
    </source>
</evidence>
<evidence type="ECO:0000313" key="14">
    <source>
        <dbReference type="EMBL" id="PRP95159.1"/>
    </source>
</evidence>
<dbReference type="EMBL" id="PVNL01000138">
    <property type="protein sequence ID" value="PRP95159.1"/>
    <property type="molecule type" value="Genomic_DNA"/>
</dbReference>
<accession>A0A2S9XQL3</accession>
<dbReference type="Gene3D" id="3.40.30.10">
    <property type="entry name" value="Glutaredoxin"/>
    <property type="match status" value="1"/>
</dbReference>
<dbReference type="InterPro" id="IPR036249">
    <property type="entry name" value="Thioredoxin-like_sf"/>
</dbReference>
<feature type="chain" id="PRO_5015721537" description="thioredoxin-dependent peroxiredoxin" evidence="12">
    <location>
        <begin position="24"/>
        <end position="180"/>
    </location>
</feature>
<protein>
    <recommendedName>
        <fullName evidence="2">thioredoxin-dependent peroxiredoxin</fullName>
        <ecNumber evidence="2">1.11.1.24</ecNumber>
    </recommendedName>
    <alternativeName>
        <fullName evidence="8">Thioredoxin peroxidase</fullName>
    </alternativeName>
    <alternativeName>
        <fullName evidence="10">Thioredoxin-dependent peroxiredoxin Bcp</fullName>
    </alternativeName>
</protein>
<keyword evidence="12" id="KW-0732">Signal</keyword>
<comment type="caution">
    <text evidence="14">The sequence shown here is derived from an EMBL/GenBank/DDBJ whole genome shotgun (WGS) entry which is preliminary data.</text>
</comment>
<dbReference type="SUPFAM" id="SSF52833">
    <property type="entry name" value="Thioredoxin-like"/>
    <property type="match status" value="1"/>
</dbReference>
<evidence type="ECO:0000256" key="9">
    <source>
        <dbReference type="ARBA" id="ARBA00038489"/>
    </source>
</evidence>
<dbReference type="InterPro" id="IPR000866">
    <property type="entry name" value="AhpC/TSA"/>
</dbReference>
<comment type="catalytic activity">
    <reaction evidence="11">
        <text>a hydroperoxide + [thioredoxin]-dithiol = an alcohol + [thioredoxin]-disulfide + H2O</text>
        <dbReference type="Rhea" id="RHEA:62620"/>
        <dbReference type="Rhea" id="RHEA-COMP:10698"/>
        <dbReference type="Rhea" id="RHEA-COMP:10700"/>
        <dbReference type="ChEBI" id="CHEBI:15377"/>
        <dbReference type="ChEBI" id="CHEBI:29950"/>
        <dbReference type="ChEBI" id="CHEBI:30879"/>
        <dbReference type="ChEBI" id="CHEBI:35924"/>
        <dbReference type="ChEBI" id="CHEBI:50058"/>
        <dbReference type="EC" id="1.11.1.24"/>
    </reaction>
</comment>
<dbReference type="GO" id="GO:0005737">
    <property type="term" value="C:cytoplasm"/>
    <property type="evidence" value="ECO:0007669"/>
    <property type="project" value="TreeGrafter"/>
</dbReference>
<comment type="function">
    <text evidence="1">Thiol-specific peroxidase that catalyzes the reduction of hydrogen peroxide and organic hydroperoxides to water and alcohols, respectively. Plays a role in cell protection against oxidative stress by detoxifying peroxides and as sensor of hydrogen peroxide-mediated signaling events.</text>
</comment>
<evidence type="ECO:0000256" key="5">
    <source>
        <dbReference type="ARBA" id="ARBA00023002"/>
    </source>
</evidence>
<keyword evidence="3 14" id="KW-0575">Peroxidase</keyword>